<keyword evidence="5" id="KW-1185">Reference proteome</keyword>
<protein>
    <recommendedName>
        <fullName evidence="7">DUF3239 domain-containing protein</fullName>
    </recommendedName>
</protein>
<keyword evidence="2" id="KW-0812">Transmembrane</keyword>
<dbReference type="Proteomes" id="UP000247005">
    <property type="component" value="Unassembled WGS sequence"/>
</dbReference>
<dbReference type="EMBL" id="PQGE01000004">
    <property type="protein sequence ID" value="POP46329.1"/>
    <property type="molecule type" value="Genomic_DNA"/>
</dbReference>
<dbReference type="Gene3D" id="2.40.410.10">
    <property type="entry name" value="putative membrane protein from Corynebacterium diphtheriae superfamily"/>
    <property type="match status" value="1"/>
</dbReference>
<accession>A0A2P5GTC4</accession>
<evidence type="ECO:0000256" key="2">
    <source>
        <dbReference type="SAM" id="Phobius"/>
    </source>
</evidence>
<keyword evidence="2" id="KW-1133">Transmembrane helix</keyword>
<feature type="region of interest" description="Disordered" evidence="1">
    <location>
        <begin position="1"/>
        <end position="22"/>
    </location>
</feature>
<feature type="compositionally biased region" description="Polar residues" evidence="1">
    <location>
        <begin position="10"/>
        <end position="22"/>
    </location>
</feature>
<dbReference type="RefSeq" id="WP_103675196.1">
    <property type="nucleotide sequence ID" value="NZ_PQGD01000004.1"/>
</dbReference>
<evidence type="ECO:0008006" key="7">
    <source>
        <dbReference type="Google" id="ProtNLM"/>
    </source>
</evidence>
<keyword evidence="2" id="KW-0472">Membrane</keyword>
<feature type="transmembrane region" description="Helical" evidence="2">
    <location>
        <begin position="89"/>
        <end position="111"/>
    </location>
</feature>
<proteinExistence type="predicted"/>
<organism evidence="4 6">
    <name type="scientific">Superficieibacter electus</name>
    <dbReference type="NCBI Taxonomy" id="2022662"/>
    <lineage>
        <taxon>Bacteria</taxon>
        <taxon>Pseudomonadati</taxon>
        <taxon>Pseudomonadota</taxon>
        <taxon>Gammaproteobacteria</taxon>
        <taxon>Enterobacterales</taxon>
        <taxon>Enterobacteriaceae</taxon>
        <taxon>Superficieibacter</taxon>
    </lineage>
</organism>
<dbReference type="EMBL" id="PQGD01000004">
    <property type="protein sequence ID" value="POP49799.1"/>
    <property type="molecule type" value="Genomic_DNA"/>
</dbReference>
<evidence type="ECO:0000313" key="3">
    <source>
        <dbReference type="EMBL" id="POP46329.1"/>
    </source>
</evidence>
<evidence type="ECO:0000256" key="1">
    <source>
        <dbReference type="SAM" id="MobiDB-lite"/>
    </source>
</evidence>
<dbReference type="Pfam" id="PF11580">
    <property type="entry name" value="DUF3239"/>
    <property type="match status" value="1"/>
</dbReference>
<feature type="transmembrane region" description="Helical" evidence="2">
    <location>
        <begin position="63"/>
        <end position="83"/>
    </location>
</feature>
<gene>
    <name evidence="4" type="ORF">CHU32_06115</name>
    <name evidence="3" type="ORF">CHU33_06100</name>
</gene>
<sequence length="262" mass="29134">MMDNNRQDENVQTDNYDPSLRPTTYAGQGPQFMGWAASRHFYYDVDLKLARRYNENYKGERKMIIGLVISALITGSLSIWLFSLGGIGLILLGIVAAVIGLLSILMAFIGIKRAATPTALLKRGVLNAGIVAQIDPDGVGILVLAETTENTEIHWGLCSVKFKELPPVHNRKIGERVPVTCAYGAAWGKEYCTSIMPSLIAWGTDSREVIQQAINAISETEWNALEKSIEQYDFKPEYSDEEQLRQLTAEEMIGLSLINRNH</sequence>
<dbReference type="InterPro" id="IPR021632">
    <property type="entry name" value="DUF3239"/>
</dbReference>
<evidence type="ECO:0000313" key="5">
    <source>
        <dbReference type="Proteomes" id="UP000237073"/>
    </source>
</evidence>
<dbReference type="Proteomes" id="UP000237073">
    <property type="component" value="Unassembled WGS sequence"/>
</dbReference>
<dbReference type="InterPro" id="IPR023124">
    <property type="entry name" value="DUF3239_dom_sf"/>
</dbReference>
<reference evidence="5 6" key="1">
    <citation type="submission" date="2018-01" db="EMBL/GenBank/DDBJ databases">
        <title>Superficieibacter electus gen. nov., sp. nov., an extended-spectrum beta-lactamase possessing member of the Enterobacteriaceae family, isolated from intensive care unit surfaces.</title>
        <authorList>
            <person name="Potter R.F."/>
            <person name="D'Souza A.W."/>
        </authorList>
    </citation>
    <scope>NUCLEOTIDE SEQUENCE [LARGE SCALE GENOMIC DNA]</scope>
    <source>
        <strain evidence="4 6">BP-1</strain>
        <strain evidence="3 5">BP-2</strain>
    </source>
</reference>
<comment type="caution">
    <text evidence="4">The sequence shown here is derived from an EMBL/GenBank/DDBJ whole genome shotgun (WGS) entry which is preliminary data.</text>
</comment>
<evidence type="ECO:0000313" key="6">
    <source>
        <dbReference type="Proteomes" id="UP000247005"/>
    </source>
</evidence>
<dbReference type="AlphaFoldDB" id="A0A2P5GTC4"/>
<dbReference type="OrthoDB" id="4548219at2"/>
<evidence type="ECO:0000313" key="4">
    <source>
        <dbReference type="EMBL" id="POP49799.1"/>
    </source>
</evidence>
<name>A0A2P5GTC4_9ENTR</name>